<evidence type="ECO:0000256" key="3">
    <source>
        <dbReference type="ARBA" id="ARBA00022525"/>
    </source>
</evidence>
<dbReference type="FunFam" id="2.120.10.30:FF:000045">
    <property type="entry name" value="Blast:Protein yellow"/>
    <property type="match status" value="1"/>
</dbReference>
<comment type="caution">
    <text evidence="7">The sequence shown here is derived from an EMBL/GenBank/DDBJ whole genome shotgun (WGS) entry which is preliminary data.</text>
</comment>
<evidence type="ECO:0000256" key="1">
    <source>
        <dbReference type="ARBA" id="ARBA00004613"/>
    </source>
</evidence>
<evidence type="ECO:0000256" key="4">
    <source>
        <dbReference type="ARBA" id="ARBA00022729"/>
    </source>
</evidence>
<feature type="signal peptide" evidence="6">
    <location>
        <begin position="1"/>
        <end position="18"/>
    </location>
</feature>
<dbReference type="GO" id="GO:0005576">
    <property type="term" value="C:extracellular region"/>
    <property type="evidence" value="ECO:0007669"/>
    <property type="project" value="UniProtKB-SubCell"/>
</dbReference>
<keyword evidence="5" id="KW-0325">Glycoprotein</keyword>
<dbReference type="PRINTS" id="PR01366">
    <property type="entry name" value="ROYALJELLY"/>
</dbReference>
<dbReference type="InterPro" id="IPR011042">
    <property type="entry name" value="6-blade_b-propeller_TolB-like"/>
</dbReference>
<evidence type="ECO:0000256" key="2">
    <source>
        <dbReference type="ARBA" id="ARBA00009127"/>
    </source>
</evidence>
<dbReference type="AlphaFoldDB" id="A0A834I9S6"/>
<name>A0A834I9S6_RHYFE</name>
<evidence type="ECO:0000256" key="5">
    <source>
        <dbReference type="ARBA" id="ARBA00023180"/>
    </source>
</evidence>
<keyword evidence="8" id="KW-1185">Reference proteome</keyword>
<dbReference type="PANTHER" id="PTHR10009:SF7">
    <property type="entry name" value="GH10609P-RELATED"/>
    <property type="match status" value="1"/>
</dbReference>
<protein>
    <recommendedName>
        <fullName evidence="9">Major royal jelly protein</fullName>
    </recommendedName>
</protein>
<proteinExistence type="inferred from homology"/>
<evidence type="ECO:0000256" key="6">
    <source>
        <dbReference type="SAM" id="SignalP"/>
    </source>
</evidence>
<dbReference type="SUPFAM" id="SSF50998">
    <property type="entry name" value="Quinoprotein alcohol dehydrogenase-like"/>
    <property type="match status" value="1"/>
</dbReference>
<reference evidence="7" key="1">
    <citation type="submission" date="2020-08" db="EMBL/GenBank/DDBJ databases">
        <title>Genome sequencing and assembly of the red palm weevil Rhynchophorus ferrugineus.</title>
        <authorList>
            <person name="Dias G.B."/>
            <person name="Bergman C.M."/>
            <person name="Manee M."/>
        </authorList>
    </citation>
    <scope>NUCLEOTIDE SEQUENCE</scope>
    <source>
        <strain evidence="7">AA-2017</strain>
        <tissue evidence="7">Whole larva</tissue>
    </source>
</reference>
<comment type="similarity">
    <text evidence="2">Belongs to the major royal jelly protein family.</text>
</comment>
<keyword evidence="3" id="KW-0964">Secreted</keyword>
<organism evidence="7 8">
    <name type="scientific">Rhynchophorus ferrugineus</name>
    <name type="common">Red palm weevil</name>
    <name type="synonym">Curculio ferrugineus</name>
    <dbReference type="NCBI Taxonomy" id="354439"/>
    <lineage>
        <taxon>Eukaryota</taxon>
        <taxon>Metazoa</taxon>
        <taxon>Ecdysozoa</taxon>
        <taxon>Arthropoda</taxon>
        <taxon>Hexapoda</taxon>
        <taxon>Insecta</taxon>
        <taxon>Pterygota</taxon>
        <taxon>Neoptera</taxon>
        <taxon>Endopterygota</taxon>
        <taxon>Coleoptera</taxon>
        <taxon>Polyphaga</taxon>
        <taxon>Cucujiformia</taxon>
        <taxon>Curculionidae</taxon>
        <taxon>Dryophthorinae</taxon>
        <taxon>Rhynchophorus</taxon>
    </lineage>
</organism>
<dbReference type="OrthoDB" id="8184345at2759"/>
<accession>A0A834I9S6</accession>
<gene>
    <name evidence="7" type="ORF">GWI33_017144</name>
</gene>
<evidence type="ECO:0008006" key="9">
    <source>
        <dbReference type="Google" id="ProtNLM"/>
    </source>
</evidence>
<dbReference type="Pfam" id="PF03022">
    <property type="entry name" value="MRJP"/>
    <property type="match status" value="1"/>
</dbReference>
<comment type="subcellular location">
    <subcellularLocation>
        <location evidence="1">Secreted</location>
    </subcellularLocation>
</comment>
<dbReference type="InterPro" id="IPR017996">
    <property type="entry name" value="MRJP/yellow-related"/>
</dbReference>
<sequence length="484" mass="54566">MVLFYTILFCACINVCYGQDDGYQFFRQEVTIDPASINNITDNSSSTQYLCIALGICSNVYPSNAQSPKIPRVVHQWQQLEFDYSSTAQRDADVASGYFTPGVIAPIDVDVYYSRANSGRNHIFVTIPRFVTGIPVTLGIVTDRNYSGNPVIRPYPSWSWHRNSENCARNRIVSVFRIKIDECGRLWVLDTGKIGDNIICPPQLLAFDLETNQVVHRHEFSTKVIGLQYLFVTPAVDVRDPDNGCRDTFVYVADVLGFSLIVYDAANDRSWKIQDKTMYPYPSYGTYNIAGDSFELMDGILGLALSPYQPNEERVLFFHAMSSPTENWVYTSDIRNFTRFQGNSASSPEIFHTYRQTRNTQSAAEVINKDGIMIFGLLSDITLACWNTRTEYGSNRFDIIANNPVTLQFPSGIKIVRNFRGDEELWFMTSRFQKVGAGTLNGNEVNFRVQAVRVDDILHGSSCRDKQFASNQIGGGYGLLGKRG</sequence>
<dbReference type="EMBL" id="JAACXV010014174">
    <property type="protein sequence ID" value="KAF7269832.1"/>
    <property type="molecule type" value="Genomic_DNA"/>
</dbReference>
<evidence type="ECO:0000313" key="8">
    <source>
        <dbReference type="Proteomes" id="UP000625711"/>
    </source>
</evidence>
<dbReference type="InterPro" id="IPR011047">
    <property type="entry name" value="Quinoprotein_ADH-like_sf"/>
</dbReference>
<dbReference type="Gene3D" id="2.120.10.30">
    <property type="entry name" value="TolB, C-terminal domain"/>
    <property type="match status" value="1"/>
</dbReference>
<feature type="chain" id="PRO_5032565026" description="Major royal jelly protein" evidence="6">
    <location>
        <begin position="19"/>
        <end position="484"/>
    </location>
</feature>
<dbReference type="PANTHER" id="PTHR10009">
    <property type="entry name" value="PROTEIN YELLOW-RELATED"/>
    <property type="match status" value="1"/>
</dbReference>
<dbReference type="Proteomes" id="UP000625711">
    <property type="component" value="Unassembled WGS sequence"/>
</dbReference>
<evidence type="ECO:0000313" key="7">
    <source>
        <dbReference type="EMBL" id="KAF7269832.1"/>
    </source>
</evidence>
<keyword evidence="4 6" id="KW-0732">Signal</keyword>